<keyword evidence="7" id="KW-0064">Aspartyl protease</keyword>
<feature type="region of interest" description="Disordered" evidence="16">
    <location>
        <begin position="111"/>
        <end position="134"/>
    </location>
</feature>
<dbReference type="OrthoDB" id="163970at2759"/>
<dbReference type="GO" id="GO:0046872">
    <property type="term" value="F:metal ion binding"/>
    <property type="evidence" value="ECO:0007669"/>
    <property type="project" value="UniProtKB-KW"/>
</dbReference>
<evidence type="ECO:0000313" key="20">
    <source>
        <dbReference type="Proteomes" id="UP001165121"/>
    </source>
</evidence>
<dbReference type="InterPro" id="IPR043502">
    <property type="entry name" value="DNA/RNA_pol_sf"/>
</dbReference>
<keyword evidence="14" id="KW-0238">DNA-binding</keyword>
<dbReference type="FunFam" id="3.10.20.370:FF:000001">
    <property type="entry name" value="Retrovirus-related Pol polyprotein from transposon 17.6-like protein"/>
    <property type="match status" value="1"/>
</dbReference>
<dbReference type="InterPro" id="IPR023780">
    <property type="entry name" value="Chromo_domain"/>
</dbReference>
<name>A0A9W6WUZ2_9STRA</name>
<dbReference type="GO" id="GO:0006508">
    <property type="term" value="P:proteolysis"/>
    <property type="evidence" value="ECO:0007669"/>
    <property type="project" value="UniProtKB-KW"/>
</dbReference>
<feature type="region of interest" description="Disordered" evidence="16">
    <location>
        <begin position="155"/>
        <end position="178"/>
    </location>
</feature>
<dbReference type="FunFam" id="1.10.340.70:FF:000001">
    <property type="entry name" value="Retrovirus-related Pol polyprotein from transposon gypsy-like Protein"/>
    <property type="match status" value="1"/>
</dbReference>
<dbReference type="Gene3D" id="3.30.70.270">
    <property type="match status" value="2"/>
</dbReference>
<dbReference type="CDD" id="cd18965">
    <property type="entry name" value="chromodomain"/>
    <property type="match status" value="1"/>
</dbReference>
<dbReference type="PANTHER" id="PTHR37984:SF5">
    <property type="entry name" value="PROTEIN NYNRIN-LIKE"/>
    <property type="match status" value="1"/>
</dbReference>
<feature type="region of interest" description="Disordered" evidence="16">
    <location>
        <begin position="31"/>
        <end position="85"/>
    </location>
</feature>
<dbReference type="Proteomes" id="UP001165121">
    <property type="component" value="Unassembled WGS sequence"/>
</dbReference>
<dbReference type="Pfam" id="PF17921">
    <property type="entry name" value="Integrase_H2C2"/>
    <property type="match status" value="1"/>
</dbReference>
<evidence type="ECO:0000256" key="5">
    <source>
        <dbReference type="ARBA" id="ARBA00022722"/>
    </source>
</evidence>
<dbReference type="GO" id="GO:0006310">
    <property type="term" value="P:DNA recombination"/>
    <property type="evidence" value="ECO:0007669"/>
    <property type="project" value="UniProtKB-KW"/>
</dbReference>
<evidence type="ECO:0000256" key="2">
    <source>
        <dbReference type="ARBA" id="ARBA00022670"/>
    </source>
</evidence>
<keyword evidence="4" id="KW-0548">Nucleotidyltransferase</keyword>
<gene>
    <name evidence="19" type="ORF">Pfra01_000114300</name>
</gene>
<dbReference type="Pfam" id="PF24626">
    <property type="entry name" value="SH3_Tf2-1"/>
    <property type="match status" value="1"/>
</dbReference>
<dbReference type="PROSITE" id="PS00141">
    <property type="entry name" value="ASP_PROTEASE"/>
    <property type="match status" value="1"/>
</dbReference>
<feature type="compositionally biased region" description="Low complexity" evidence="16">
    <location>
        <begin position="36"/>
        <end position="58"/>
    </location>
</feature>
<protein>
    <recommendedName>
        <fullName evidence="1">RNA-directed DNA polymerase</fullName>
        <ecNumber evidence="1">2.7.7.49</ecNumber>
    </recommendedName>
</protein>
<feature type="domain" description="Integrase catalytic" evidence="18">
    <location>
        <begin position="1189"/>
        <end position="1353"/>
    </location>
</feature>
<dbReference type="GO" id="GO:0003964">
    <property type="term" value="F:RNA-directed DNA polymerase activity"/>
    <property type="evidence" value="ECO:0007669"/>
    <property type="project" value="UniProtKB-KW"/>
</dbReference>
<evidence type="ECO:0000256" key="4">
    <source>
        <dbReference type="ARBA" id="ARBA00022695"/>
    </source>
</evidence>
<keyword evidence="11" id="KW-0229">DNA integration</keyword>
<evidence type="ECO:0000256" key="3">
    <source>
        <dbReference type="ARBA" id="ARBA00022679"/>
    </source>
</evidence>
<reference evidence="19" key="1">
    <citation type="submission" date="2023-04" db="EMBL/GenBank/DDBJ databases">
        <title>Phytophthora fragariaefolia NBRC 109709.</title>
        <authorList>
            <person name="Ichikawa N."/>
            <person name="Sato H."/>
            <person name="Tonouchi N."/>
        </authorList>
    </citation>
    <scope>NUCLEOTIDE SEQUENCE</scope>
    <source>
        <strain evidence="19">NBRC 109709</strain>
    </source>
</reference>
<dbReference type="Gene3D" id="3.10.10.10">
    <property type="entry name" value="HIV Type 1 Reverse Transcriptase, subunit A, domain 1"/>
    <property type="match status" value="1"/>
</dbReference>
<dbReference type="PROSITE" id="PS50013">
    <property type="entry name" value="CHROMO_2"/>
    <property type="match status" value="1"/>
</dbReference>
<evidence type="ECO:0000256" key="10">
    <source>
        <dbReference type="ARBA" id="ARBA00022842"/>
    </source>
</evidence>
<proteinExistence type="predicted"/>
<keyword evidence="5" id="KW-0540">Nuclease</keyword>
<dbReference type="InterPro" id="IPR016197">
    <property type="entry name" value="Chromo-like_dom_sf"/>
</dbReference>
<dbReference type="InterPro" id="IPR041588">
    <property type="entry name" value="Integrase_H2C2"/>
</dbReference>
<evidence type="ECO:0000256" key="11">
    <source>
        <dbReference type="ARBA" id="ARBA00022908"/>
    </source>
</evidence>
<dbReference type="CDD" id="cd00303">
    <property type="entry name" value="retropepsin_like"/>
    <property type="match status" value="1"/>
</dbReference>
<dbReference type="SUPFAM" id="SSF54160">
    <property type="entry name" value="Chromo domain-like"/>
    <property type="match status" value="1"/>
</dbReference>
<keyword evidence="2" id="KW-0645">Protease</keyword>
<evidence type="ECO:0000259" key="17">
    <source>
        <dbReference type="PROSITE" id="PS50013"/>
    </source>
</evidence>
<evidence type="ECO:0000256" key="16">
    <source>
        <dbReference type="SAM" id="MobiDB-lite"/>
    </source>
</evidence>
<dbReference type="CDD" id="cd09274">
    <property type="entry name" value="RNase_HI_RT_Ty3"/>
    <property type="match status" value="1"/>
</dbReference>
<dbReference type="PROSITE" id="PS50994">
    <property type="entry name" value="INTEGRASE"/>
    <property type="match status" value="1"/>
</dbReference>
<evidence type="ECO:0000256" key="6">
    <source>
        <dbReference type="ARBA" id="ARBA00022723"/>
    </source>
</evidence>
<dbReference type="InterPro" id="IPR001969">
    <property type="entry name" value="Aspartic_peptidase_AS"/>
</dbReference>
<evidence type="ECO:0000313" key="19">
    <source>
        <dbReference type="EMBL" id="GMF17269.1"/>
    </source>
</evidence>
<dbReference type="InterPro" id="IPR036397">
    <property type="entry name" value="RNaseH_sf"/>
</dbReference>
<dbReference type="SUPFAM" id="SSF53098">
    <property type="entry name" value="Ribonuclease H-like"/>
    <property type="match status" value="1"/>
</dbReference>
<dbReference type="EMBL" id="BSXT01000090">
    <property type="protein sequence ID" value="GMF17269.1"/>
    <property type="molecule type" value="Genomic_DNA"/>
</dbReference>
<dbReference type="InterPro" id="IPR001584">
    <property type="entry name" value="Integrase_cat-core"/>
</dbReference>
<dbReference type="InterPro" id="IPR021109">
    <property type="entry name" value="Peptidase_aspartic_dom_sf"/>
</dbReference>
<dbReference type="InterPro" id="IPR012337">
    <property type="entry name" value="RNaseH-like_sf"/>
</dbReference>
<dbReference type="Pfam" id="PF00385">
    <property type="entry name" value="Chromo"/>
    <property type="match status" value="1"/>
</dbReference>
<evidence type="ECO:0000256" key="12">
    <source>
        <dbReference type="ARBA" id="ARBA00022918"/>
    </source>
</evidence>
<dbReference type="PANTHER" id="PTHR37984">
    <property type="entry name" value="PROTEIN CBG26694"/>
    <property type="match status" value="1"/>
</dbReference>
<dbReference type="GO" id="GO:0003887">
    <property type="term" value="F:DNA-directed DNA polymerase activity"/>
    <property type="evidence" value="ECO:0007669"/>
    <property type="project" value="UniProtKB-KW"/>
</dbReference>
<dbReference type="InterPro" id="IPR000953">
    <property type="entry name" value="Chromo/chromo_shadow_dom"/>
</dbReference>
<dbReference type="SMART" id="SM00298">
    <property type="entry name" value="CHROMO"/>
    <property type="match status" value="1"/>
</dbReference>
<keyword evidence="13" id="KW-0239">DNA-directed DNA polymerase</keyword>
<dbReference type="InterPro" id="IPR043128">
    <property type="entry name" value="Rev_trsase/Diguanyl_cyclase"/>
</dbReference>
<organism evidence="19 20">
    <name type="scientific">Phytophthora fragariaefolia</name>
    <dbReference type="NCBI Taxonomy" id="1490495"/>
    <lineage>
        <taxon>Eukaryota</taxon>
        <taxon>Sar</taxon>
        <taxon>Stramenopiles</taxon>
        <taxon>Oomycota</taxon>
        <taxon>Peronosporomycetes</taxon>
        <taxon>Peronosporales</taxon>
        <taxon>Peronosporaceae</taxon>
        <taxon>Phytophthora</taxon>
    </lineage>
</organism>
<keyword evidence="12" id="KW-0695">RNA-directed DNA polymerase</keyword>
<dbReference type="CDD" id="cd01647">
    <property type="entry name" value="RT_LTR"/>
    <property type="match status" value="1"/>
</dbReference>
<dbReference type="SUPFAM" id="SSF56672">
    <property type="entry name" value="DNA/RNA polymerases"/>
    <property type="match status" value="1"/>
</dbReference>
<keyword evidence="3" id="KW-0808">Transferase</keyword>
<evidence type="ECO:0000256" key="7">
    <source>
        <dbReference type="ARBA" id="ARBA00022750"/>
    </source>
</evidence>
<evidence type="ECO:0000256" key="14">
    <source>
        <dbReference type="ARBA" id="ARBA00023125"/>
    </source>
</evidence>
<dbReference type="EC" id="2.7.7.49" evidence="1"/>
<dbReference type="Gene3D" id="2.40.50.40">
    <property type="match status" value="1"/>
</dbReference>
<evidence type="ECO:0000256" key="8">
    <source>
        <dbReference type="ARBA" id="ARBA00022759"/>
    </source>
</evidence>
<feature type="compositionally biased region" description="Polar residues" evidence="16">
    <location>
        <begin position="157"/>
        <end position="175"/>
    </location>
</feature>
<keyword evidence="8" id="KW-0255">Endonuclease</keyword>
<evidence type="ECO:0000256" key="1">
    <source>
        <dbReference type="ARBA" id="ARBA00012493"/>
    </source>
</evidence>
<dbReference type="InterPro" id="IPR050951">
    <property type="entry name" value="Retrovirus_Pol_polyprotein"/>
</dbReference>
<dbReference type="Gene3D" id="3.30.420.10">
    <property type="entry name" value="Ribonuclease H-like superfamily/Ribonuclease H"/>
    <property type="match status" value="1"/>
</dbReference>
<keyword evidence="10" id="KW-0460">Magnesium</keyword>
<dbReference type="GO" id="GO:0003677">
    <property type="term" value="F:DNA binding"/>
    <property type="evidence" value="ECO:0007669"/>
    <property type="project" value="UniProtKB-KW"/>
</dbReference>
<keyword evidence="9" id="KW-0378">Hydrolase</keyword>
<keyword evidence="15" id="KW-0233">DNA recombination</keyword>
<evidence type="ECO:0000259" key="18">
    <source>
        <dbReference type="PROSITE" id="PS50994"/>
    </source>
</evidence>
<dbReference type="InterPro" id="IPR056924">
    <property type="entry name" value="SH3_Tf2-1"/>
</dbReference>
<keyword evidence="6" id="KW-0479">Metal-binding</keyword>
<feature type="domain" description="Chromo" evidence="17">
    <location>
        <begin position="1511"/>
        <end position="1549"/>
    </location>
</feature>
<evidence type="ECO:0000256" key="9">
    <source>
        <dbReference type="ARBA" id="ARBA00022801"/>
    </source>
</evidence>
<dbReference type="FunFam" id="3.30.70.270:FF:000020">
    <property type="entry name" value="Transposon Tf2-6 polyprotein-like Protein"/>
    <property type="match status" value="1"/>
</dbReference>
<feature type="region of interest" description="Disordered" evidence="16">
    <location>
        <begin position="967"/>
        <end position="986"/>
    </location>
</feature>
<accession>A0A9W6WUZ2</accession>
<comment type="caution">
    <text evidence="19">The sequence shown here is derived from an EMBL/GenBank/DDBJ whole genome shotgun (WGS) entry which is preliminary data.</text>
</comment>
<dbReference type="InterPro" id="IPR041373">
    <property type="entry name" value="RT_RNaseH"/>
</dbReference>
<evidence type="ECO:0000256" key="13">
    <source>
        <dbReference type="ARBA" id="ARBA00022932"/>
    </source>
</evidence>
<dbReference type="GO" id="GO:0015074">
    <property type="term" value="P:DNA integration"/>
    <property type="evidence" value="ECO:0007669"/>
    <property type="project" value="UniProtKB-KW"/>
</dbReference>
<evidence type="ECO:0000256" key="15">
    <source>
        <dbReference type="ARBA" id="ARBA00023172"/>
    </source>
</evidence>
<sequence>MDDAAMQHADSVQQTFASLSAMMREQQQFMAQTAELQSQMAATLQQQQQQQSTSQQQQPSVADSSSPDTREYRDEGITMPKFSGTKDDDVADYLFSAKLYFESKNIKGDERHRQGHAFPEGVGRRDQTRGEAAPVQNTTDAISFALMYDRTHPVGSRRTNVNRGGQGPQRLQQSSHHVEELTPMEIGSSRFVSREECLRSSSRPLQGRGSFRANQGSFRRIVEHDDVSDDDDDAYADNGDDHVEVIDRLPLNMVSLDAKLSPNRELLRFEGAMNGQAVRGLIIDSGAERNIVRPGLAQHYVEATKVTAERFDGTTTPARTAQQCLETVCFDDGRAFNDVSLIEWEVSSNQDVILGHPWLVQFNPIINWQTGVMSFPNQRVVHDFGSVNSSLEVAGPTVASVEVKPEFLQHPLPPNLRQQLDDHVKTGYFSMPLGPGSLAALGHQTLPRIFDDEGDDGTDASPLCVLAAAEFEKKVKADEYVELYHVMVKTSPKVKSVPLQLQAVLEEFADVFPAELPPGLPPSRSIEHDVALKPGATPTNRAPFRLSKVEQEALDIFVAELLKKNWVEESDSPWVSNIFGVPKKNPATGKFPSRLEWLHSNNPHMPIRWVIDYRLVNAASDVAKIPLPHIEQLFDRMVGAVVFSILDLASGYHQMRMFPTSKQYTAFRTNHEIYHWNVAPMGLAGMPGTWTRLMRKLLSHLLFVVVYLDDICIFSRSMADHVEHLRQVCEVLRANKLYARPDKCDFGQASVDFLGHTISADGLHVDARKTRAIAEWTEPCNIKDLQRFLGLAGYYRRFIHQFATLVLPLSSLVKKDVAWVWNEHQRQAFNAIKLALQHAPVLRLPDFEKTFIVTTDASHACIGGVLSQMHDGNDLPVAFFSKKLGPHELNWPVHEKELFAIKQALTRWRHYLHGVSFEVYTDNSACKWFLQHPRLSGRLARWLDFFASFQFTLHHRPGALNVVADALSRPPDASSSPGEGQEDCESKPEPIAVCTACLTSTTCTNIRDVVSRRTMATAKLQSIPSRDQAVMLAVKQPATKALGVGTAQWRMRLNAASMEDSTVISSLQLDNQTKRAFQKAYGRDPVFKPLWKSRRSSEEYEVIRGLIYLKSDDNLRRLCVPNNRKLRLDVIHNAHDAAIMAHPGIRRTQLAAAQWYFWPSMDLDIKAYVQSCESCMRYKSSTGRKSGTRQPIPLPAACWDVVSTDFITHLPVSDGFDAIMVVVDKLSKRPVYIPTHTTATAEDTAKLFFNNVIRYYGIPSNIISDRDPKFTSKFWKALVQLMKIKTAMTTAHRAQADGQTERQNRTLEDSLRCSISYHGNDWNEHLPMIEYAHATLVSSSSKLSPFFVDTGRHPKNPLGSAESDQTVARSRVEYASRFVQHRQEVIERARKNLLDAQEAQKKFYDRRRAANPFKVGDLALLSTQDLNISHATAETTLRSRKLTPRFIGPYPILELHGNVALLDLPANLKHISPRYNIDKLKVYNSNPDRFVGRVIPKSTPMIFDDDGEPLHVVEAMIKKRIFNRQPEYLVKWHGLPHHENTWERERDIKHVSHWQALLKDLANAIEWHGPSRILFNRGFTVLFLTPRIYGTTNFNFGNCNVQGAGTRSSREECNDLHMQAQSNTTTSDESAHREQESPSAYLPVAQALAPASPNQPLHVRAARHEGALR</sequence>
<dbReference type="InterPro" id="IPR000477">
    <property type="entry name" value="RT_dom"/>
</dbReference>
<dbReference type="Gene3D" id="2.40.70.10">
    <property type="entry name" value="Acid Proteases"/>
    <property type="match status" value="1"/>
</dbReference>
<keyword evidence="20" id="KW-1185">Reference proteome</keyword>
<dbReference type="Pfam" id="PF17917">
    <property type="entry name" value="RT_RNaseH"/>
    <property type="match status" value="1"/>
</dbReference>
<dbReference type="Pfam" id="PF00078">
    <property type="entry name" value="RVT_1"/>
    <property type="match status" value="1"/>
</dbReference>
<dbReference type="Gene3D" id="1.10.340.70">
    <property type="match status" value="1"/>
</dbReference>
<dbReference type="GO" id="GO:0004190">
    <property type="term" value="F:aspartic-type endopeptidase activity"/>
    <property type="evidence" value="ECO:0007669"/>
    <property type="project" value="UniProtKB-KW"/>
</dbReference>
<dbReference type="GO" id="GO:0004519">
    <property type="term" value="F:endonuclease activity"/>
    <property type="evidence" value="ECO:0007669"/>
    <property type="project" value="UniProtKB-KW"/>
</dbReference>